<gene>
    <name evidence="2" type="ORF">NERG_02105</name>
</gene>
<dbReference type="AlphaFoldDB" id="H8ZET4"/>
<keyword evidence="1" id="KW-0812">Transmembrane</keyword>
<sequence length="396" mass="44759">MVEKFAEDMIQYNLDHMQASVFCQTVVFSIATSMLCILCITAVLSILLVGAVALKVCMPSSALTAVKICHKAVSKEKSNPHRKDAPEDIALEKRKEKTKEKDIIGVDESGKTDGMASIPDAKNVWELSSMEKNIIDRLANSNGVADAGVKAFIAVDKEAFDVSVKKNHIAQIYKEIHSDTHNRALMNESYSKSACRIPEERDIKCELEMKEINGLALEIDCYLKKIKYAESMLKKHEAEMAAAKKNKHDSKQCYMVYLLAVIYFGRTYLIGMKALLEYLSLIDTKTNLLYKVRQAEAEYARAAEEEFEASVIEVTKSTPAMGYTASNLNLQNYVYIWESNVISRLVAKTNKYIRICIPEEEQKEYREIIFNLSMLFSDVKCSILKTPKPCYASWVL</sequence>
<keyword evidence="1" id="KW-1133">Transmembrane helix</keyword>
<dbReference type="EMBL" id="JH604637">
    <property type="protein sequence ID" value="EHY65049.1"/>
    <property type="molecule type" value="Genomic_DNA"/>
</dbReference>
<keyword evidence="1" id="KW-0472">Membrane</keyword>
<reference evidence="2" key="1">
    <citation type="submission" date="2011-03" db="EMBL/GenBank/DDBJ databases">
        <title>The Genome Sequence of Nematocida sp1 strain ERTm2.</title>
        <authorList>
            <consortium name="The Broad Institute Genome Sequencing Platform"/>
            <consortium name="The Broad Institute Genome Sequencing Center for Infectious Disease"/>
            <person name="Cuomo C."/>
            <person name="Troemel E."/>
            <person name="Young S.K."/>
            <person name="Zeng Q."/>
            <person name="Gargeya S."/>
            <person name="Fitzgerald M."/>
            <person name="Haas B."/>
            <person name="Abouelleil A."/>
            <person name="Alvarado L."/>
            <person name="Arachchi H.M."/>
            <person name="Berlin A."/>
            <person name="Brown A."/>
            <person name="Chapman S.B."/>
            <person name="Chen Z."/>
            <person name="Dunbar C."/>
            <person name="Freedman E."/>
            <person name="Gearin G."/>
            <person name="Gellesch M."/>
            <person name="Goldberg J."/>
            <person name="Griggs A."/>
            <person name="Gujja S."/>
            <person name="Heilman E.R."/>
            <person name="Heiman D."/>
            <person name="Howarth C."/>
            <person name="Larson L."/>
            <person name="Lui A."/>
            <person name="MacDonald P.J.P."/>
            <person name="Mehta T."/>
            <person name="Montmayeur A."/>
            <person name="Murphy C."/>
            <person name="Neiman D."/>
            <person name="Pearson M."/>
            <person name="Priest M."/>
            <person name="Roberts A."/>
            <person name="Saif S."/>
            <person name="Shea T."/>
            <person name="Shenoy N."/>
            <person name="Sisk P."/>
            <person name="Stolte C."/>
            <person name="Sykes S."/>
            <person name="White J."/>
            <person name="Yandava C."/>
            <person name="Wortman J."/>
            <person name="Nusbaum C."/>
            <person name="Birren B."/>
        </authorList>
    </citation>
    <scope>NUCLEOTIDE SEQUENCE</scope>
    <source>
        <strain evidence="2">ERTm2</strain>
    </source>
</reference>
<dbReference type="Proteomes" id="UP000005622">
    <property type="component" value="Unassembled WGS sequence"/>
</dbReference>
<protein>
    <submittedName>
        <fullName evidence="2">Uncharacterized protein</fullName>
    </submittedName>
</protein>
<evidence type="ECO:0000256" key="1">
    <source>
        <dbReference type="SAM" id="Phobius"/>
    </source>
</evidence>
<feature type="transmembrane region" description="Helical" evidence="1">
    <location>
        <begin position="21"/>
        <end position="54"/>
    </location>
</feature>
<feature type="transmembrane region" description="Helical" evidence="1">
    <location>
        <begin position="254"/>
        <end position="276"/>
    </location>
</feature>
<evidence type="ECO:0000313" key="2">
    <source>
        <dbReference type="EMBL" id="EHY65049.1"/>
    </source>
</evidence>
<dbReference type="HOGENOM" id="CLU_696557_0_0_1"/>
<proteinExistence type="predicted"/>
<organism evidence="2">
    <name type="scientific">Nematocida ausubeli (strain ATCC PRA-371 / ERTm2)</name>
    <name type="common">Nematode killer fungus</name>
    <dbReference type="NCBI Taxonomy" id="1913371"/>
    <lineage>
        <taxon>Eukaryota</taxon>
        <taxon>Fungi</taxon>
        <taxon>Fungi incertae sedis</taxon>
        <taxon>Microsporidia</taxon>
        <taxon>Nematocida</taxon>
    </lineage>
</organism>
<accession>H8ZET4</accession>
<name>H8ZET4_NEMA1</name>